<accession>A0AAN8XGG3</accession>
<reference evidence="1 2" key="1">
    <citation type="submission" date="2023-11" db="EMBL/GenBank/DDBJ databases">
        <title>Halocaridina rubra genome assembly.</title>
        <authorList>
            <person name="Smith C."/>
        </authorList>
    </citation>
    <scope>NUCLEOTIDE SEQUENCE [LARGE SCALE GENOMIC DNA]</scope>
    <source>
        <strain evidence="1">EP-1</strain>
        <tissue evidence="1">Whole</tissue>
    </source>
</reference>
<organism evidence="1 2">
    <name type="scientific">Halocaridina rubra</name>
    <name type="common">Hawaiian red shrimp</name>
    <dbReference type="NCBI Taxonomy" id="373956"/>
    <lineage>
        <taxon>Eukaryota</taxon>
        <taxon>Metazoa</taxon>
        <taxon>Ecdysozoa</taxon>
        <taxon>Arthropoda</taxon>
        <taxon>Crustacea</taxon>
        <taxon>Multicrustacea</taxon>
        <taxon>Malacostraca</taxon>
        <taxon>Eumalacostraca</taxon>
        <taxon>Eucarida</taxon>
        <taxon>Decapoda</taxon>
        <taxon>Pleocyemata</taxon>
        <taxon>Caridea</taxon>
        <taxon>Atyoidea</taxon>
        <taxon>Atyidae</taxon>
        <taxon>Halocaridina</taxon>
    </lineage>
</organism>
<keyword evidence="2" id="KW-1185">Reference proteome</keyword>
<protein>
    <submittedName>
        <fullName evidence="1">Uncharacterized protein</fullName>
    </submittedName>
</protein>
<name>A0AAN8XGG3_HALRR</name>
<evidence type="ECO:0000313" key="1">
    <source>
        <dbReference type="EMBL" id="KAK7078734.1"/>
    </source>
</evidence>
<evidence type="ECO:0000313" key="2">
    <source>
        <dbReference type="Proteomes" id="UP001381693"/>
    </source>
</evidence>
<gene>
    <name evidence="1" type="ORF">SK128_020486</name>
</gene>
<dbReference type="AlphaFoldDB" id="A0AAN8XGG3"/>
<comment type="caution">
    <text evidence="1">The sequence shown here is derived from an EMBL/GenBank/DDBJ whole genome shotgun (WGS) entry which is preliminary data.</text>
</comment>
<dbReference type="EMBL" id="JAXCGZ010007684">
    <property type="protein sequence ID" value="KAK7078734.1"/>
    <property type="molecule type" value="Genomic_DNA"/>
</dbReference>
<sequence length="83" mass="9052">MAVDGLVVEFQKFNKNARHLKRLQKETLQSIEDVDVSGNIPAGNKCCSEKHSASMITSTSEASDIKPSTVKKDWFIGSAIGLD</sequence>
<dbReference type="Proteomes" id="UP001381693">
    <property type="component" value="Unassembled WGS sequence"/>
</dbReference>
<proteinExistence type="predicted"/>